<dbReference type="STRING" id="626937.HMPREF3293_00761"/>
<dbReference type="InterPro" id="IPR050624">
    <property type="entry name" value="HTH-type_Tx_Regulator"/>
</dbReference>
<evidence type="ECO:0000313" key="4">
    <source>
        <dbReference type="EMBL" id="KXK66356.1"/>
    </source>
</evidence>
<organism evidence="4 5">
    <name type="scientific">Christensenella minuta</name>
    <dbReference type="NCBI Taxonomy" id="626937"/>
    <lineage>
        <taxon>Bacteria</taxon>
        <taxon>Bacillati</taxon>
        <taxon>Bacillota</taxon>
        <taxon>Clostridia</taxon>
        <taxon>Christensenellales</taxon>
        <taxon>Christensenellaceae</taxon>
        <taxon>Christensenella</taxon>
    </lineage>
</organism>
<protein>
    <submittedName>
        <fullName evidence="4">Transcriptional regulator, TetR family</fullName>
    </submittedName>
</protein>
<evidence type="ECO:0000256" key="1">
    <source>
        <dbReference type="ARBA" id="ARBA00023125"/>
    </source>
</evidence>
<sequence length="207" mass="24269">MIIAIYQKKVDGTMRAEKSRETRKKLIDKGIEIIRREGIGNFSIRRIAKECGMSPKGPYNYFEDANDFMNEIKHRILRGMMRRLYSDDVLREKEPLQRLIKLEKEYYSYYGRYFHLLNQIFSKAPMTQYYIEDDGEIWQYIMDYPLVIDENQGRSTKLYKQMVLAALMEGMPYTVDKNSENAGEHVMGILKTGLSCIDGTIDKGGEK</sequence>
<feature type="domain" description="HTH tetR-type" evidence="3">
    <location>
        <begin position="20"/>
        <end position="80"/>
    </location>
</feature>
<dbReference type="PROSITE" id="PS50977">
    <property type="entry name" value="HTH_TETR_2"/>
    <property type="match status" value="1"/>
</dbReference>
<accession>A0A136Q711</accession>
<dbReference type="Gene3D" id="1.10.357.10">
    <property type="entry name" value="Tetracycline Repressor, domain 2"/>
    <property type="match status" value="1"/>
</dbReference>
<dbReference type="OrthoDB" id="9179041at2"/>
<name>A0A136Q711_9FIRM</name>
<dbReference type="GO" id="GO:0003677">
    <property type="term" value="F:DNA binding"/>
    <property type="evidence" value="ECO:0007669"/>
    <property type="project" value="UniProtKB-UniRule"/>
</dbReference>
<dbReference type="AlphaFoldDB" id="A0A136Q711"/>
<dbReference type="Proteomes" id="UP000070366">
    <property type="component" value="Unassembled WGS sequence"/>
</dbReference>
<dbReference type="KEGG" id="cmiu:B1H56_14020"/>
<evidence type="ECO:0000313" key="5">
    <source>
        <dbReference type="Proteomes" id="UP000070366"/>
    </source>
</evidence>
<dbReference type="InterPro" id="IPR001647">
    <property type="entry name" value="HTH_TetR"/>
</dbReference>
<proteinExistence type="predicted"/>
<keyword evidence="1 2" id="KW-0238">DNA-binding</keyword>
<evidence type="ECO:0000256" key="2">
    <source>
        <dbReference type="PROSITE-ProRule" id="PRU00335"/>
    </source>
</evidence>
<dbReference type="PANTHER" id="PTHR43479:SF20">
    <property type="entry name" value="HTH TETR-TYPE DOMAIN-CONTAINING PROTEIN"/>
    <property type="match status" value="1"/>
</dbReference>
<comment type="caution">
    <text evidence="4">The sequence shown here is derived from an EMBL/GenBank/DDBJ whole genome shotgun (WGS) entry which is preliminary data.</text>
</comment>
<gene>
    <name evidence="4" type="ORF">HMPREF3293_00761</name>
</gene>
<dbReference type="RefSeq" id="WP_082771038.1">
    <property type="nucleotide sequence ID" value="NZ_CABMOF010000012.1"/>
</dbReference>
<evidence type="ECO:0000259" key="3">
    <source>
        <dbReference type="PROSITE" id="PS50977"/>
    </source>
</evidence>
<dbReference type="Pfam" id="PF00440">
    <property type="entry name" value="TetR_N"/>
    <property type="match status" value="1"/>
</dbReference>
<dbReference type="SUPFAM" id="SSF46689">
    <property type="entry name" value="Homeodomain-like"/>
    <property type="match status" value="1"/>
</dbReference>
<dbReference type="InterPro" id="IPR009057">
    <property type="entry name" value="Homeodomain-like_sf"/>
</dbReference>
<dbReference type="PANTHER" id="PTHR43479">
    <property type="entry name" value="ACREF/ENVCD OPERON REPRESSOR-RELATED"/>
    <property type="match status" value="1"/>
</dbReference>
<keyword evidence="5" id="KW-1185">Reference proteome</keyword>
<reference evidence="5" key="1">
    <citation type="submission" date="2016-02" db="EMBL/GenBank/DDBJ databases">
        <authorList>
            <person name="Mitreva M."/>
            <person name="Pepin K.H."/>
            <person name="Mihindukulasuriya K.A."/>
            <person name="Fulton R."/>
            <person name="Fronick C."/>
            <person name="O'Laughlin M."/>
            <person name="Miner T."/>
            <person name="Herter B."/>
            <person name="Rosa B.A."/>
            <person name="Cordes M."/>
            <person name="Tomlinson C."/>
            <person name="Wollam A."/>
            <person name="Palsikar V.B."/>
            <person name="Mardis E.R."/>
            <person name="Wilson R.K."/>
        </authorList>
    </citation>
    <scope>NUCLEOTIDE SEQUENCE [LARGE SCALE GENOMIC DNA]</scope>
    <source>
        <strain evidence="5">DSM 22607</strain>
    </source>
</reference>
<dbReference type="EMBL" id="LSZW01000046">
    <property type="protein sequence ID" value="KXK66356.1"/>
    <property type="molecule type" value="Genomic_DNA"/>
</dbReference>
<feature type="DNA-binding region" description="H-T-H motif" evidence="2">
    <location>
        <begin position="43"/>
        <end position="62"/>
    </location>
</feature>